<accession>A0ABP8RQY5</accession>
<dbReference type="EMBL" id="BAABGF010000036">
    <property type="protein sequence ID" value="GAA4545050.1"/>
    <property type="molecule type" value="Genomic_DNA"/>
</dbReference>
<organism evidence="2 3">
    <name type="scientific">Mycobacterium paraffinicum</name>
    <dbReference type="NCBI Taxonomy" id="53378"/>
    <lineage>
        <taxon>Bacteria</taxon>
        <taxon>Bacillati</taxon>
        <taxon>Actinomycetota</taxon>
        <taxon>Actinomycetes</taxon>
        <taxon>Mycobacteriales</taxon>
        <taxon>Mycobacteriaceae</taxon>
        <taxon>Mycobacterium</taxon>
    </lineage>
</organism>
<sequence>MILHHITARSQRSANEYDRRTQSQRHPPRAAQPTPPKQPGPIQACRCGPFLAEAFIDRRILDVSAVRYVDYFLIPGQDTGFFAQPSGAGAGLVCPRFSQDGSFLCLRDRNRRSGTRGFAARRRRAIAPIGIKRLGHTLTRWHVTSHSGLSRKPIFSERERFTLNCGRVMQCDSSR</sequence>
<protein>
    <submittedName>
        <fullName evidence="2">Uncharacterized protein</fullName>
    </submittedName>
</protein>
<reference evidence="3" key="1">
    <citation type="journal article" date="2019" name="Int. J. Syst. Evol. Microbiol.">
        <title>The Global Catalogue of Microorganisms (GCM) 10K type strain sequencing project: providing services to taxonomists for standard genome sequencing and annotation.</title>
        <authorList>
            <consortium name="The Broad Institute Genomics Platform"/>
            <consortium name="The Broad Institute Genome Sequencing Center for Infectious Disease"/>
            <person name="Wu L."/>
            <person name="Ma J."/>
        </authorList>
    </citation>
    <scope>NUCLEOTIDE SEQUENCE [LARGE SCALE GENOMIC DNA]</scope>
    <source>
        <strain evidence="3">JCM 17782</strain>
    </source>
</reference>
<name>A0ABP8RQY5_9MYCO</name>
<gene>
    <name evidence="2" type="ORF">GCM10023161_32500</name>
</gene>
<keyword evidence="3" id="KW-1185">Reference proteome</keyword>
<evidence type="ECO:0000313" key="3">
    <source>
        <dbReference type="Proteomes" id="UP001501417"/>
    </source>
</evidence>
<evidence type="ECO:0000256" key="1">
    <source>
        <dbReference type="SAM" id="MobiDB-lite"/>
    </source>
</evidence>
<evidence type="ECO:0000313" key="2">
    <source>
        <dbReference type="EMBL" id="GAA4545050.1"/>
    </source>
</evidence>
<proteinExistence type="predicted"/>
<comment type="caution">
    <text evidence="2">The sequence shown here is derived from an EMBL/GenBank/DDBJ whole genome shotgun (WGS) entry which is preliminary data.</text>
</comment>
<dbReference type="Proteomes" id="UP001501417">
    <property type="component" value="Unassembled WGS sequence"/>
</dbReference>
<feature type="region of interest" description="Disordered" evidence="1">
    <location>
        <begin position="1"/>
        <end position="42"/>
    </location>
</feature>